<reference evidence="4 5" key="1">
    <citation type="journal article" date="2014" name="Genome Biol. Evol.">
        <title>Genome degeneration and adaptation in a nascent stage of symbiosis.</title>
        <authorList>
            <person name="Oakeson K.F."/>
            <person name="Gil R."/>
            <person name="Clayton A.L."/>
            <person name="Dunn D.M."/>
            <person name="von Niederhausern A.C."/>
            <person name="Hamil C."/>
            <person name="Aoyagi A."/>
            <person name="Duval B."/>
            <person name="Baca A."/>
            <person name="Silva F.J."/>
            <person name="Vallier A."/>
            <person name="Jackson D.G."/>
            <person name="Latorre A."/>
            <person name="Weiss R.B."/>
            <person name="Heddi A."/>
            <person name="Moya A."/>
            <person name="Dale C."/>
        </authorList>
    </citation>
    <scope>NUCLEOTIDE SEQUENCE [LARGE SCALE GENOMIC DNA]</scope>
    <source>
        <strain evidence="5">none</strain>
    </source>
</reference>
<dbReference type="Gene3D" id="1.10.10.10">
    <property type="entry name" value="Winged helix-like DNA-binding domain superfamily/Winged helix DNA-binding domain"/>
    <property type="match status" value="1"/>
</dbReference>
<dbReference type="AlphaFoldDB" id="W0HNI2"/>
<dbReference type="InterPro" id="IPR009004">
    <property type="entry name" value="Transposase_Mu_C"/>
</dbReference>
<feature type="coiled-coil region" evidence="1">
    <location>
        <begin position="614"/>
        <end position="641"/>
    </location>
</feature>
<protein>
    <submittedName>
        <fullName evidence="4">Transposase Mu family</fullName>
    </submittedName>
</protein>
<dbReference type="eggNOG" id="COG2801">
    <property type="taxonomic scope" value="Bacteria"/>
</dbReference>
<dbReference type="STRING" id="2342.SOPEG_2189"/>
<evidence type="ECO:0000313" key="5">
    <source>
        <dbReference type="Proteomes" id="UP000019025"/>
    </source>
</evidence>
<dbReference type="InterPro" id="IPR036397">
    <property type="entry name" value="RNaseH_sf"/>
</dbReference>
<evidence type="ECO:0000259" key="2">
    <source>
        <dbReference type="PROSITE" id="PS50994"/>
    </source>
</evidence>
<feature type="domain" description="Integrase catalytic" evidence="2">
    <location>
        <begin position="297"/>
        <end position="472"/>
    </location>
</feature>
<dbReference type="EMBL" id="CP006568">
    <property type="protein sequence ID" value="AHF74052.1"/>
    <property type="molecule type" value="Genomic_DNA"/>
</dbReference>
<dbReference type="InterPro" id="IPR003314">
    <property type="entry name" value="Mu-type_HTH"/>
</dbReference>
<dbReference type="InterPro" id="IPR001584">
    <property type="entry name" value="Integrase_cat-core"/>
</dbReference>
<dbReference type="SUPFAM" id="SSF50610">
    <property type="entry name" value="mu transposase, C-terminal domain"/>
    <property type="match status" value="1"/>
</dbReference>
<name>W0HNI2_9GAMM</name>
<feature type="domain" description="HTH Mu-type" evidence="3">
    <location>
        <begin position="1"/>
        <end position="68"/>
    </location>
</feature>
<dbReference type="SUPFAM" id="SSF46955">
    <property type="entry name" value="Putative DNA-binding domain"/>
    <property type="match status" value="1"/>
</dbReference>
<keyword evidence="5" id="KW-1185">Reference proteome</keyword>
<dbReference type="HOGENOM" id="CLU_017655_0_1_6"/>
<evidence type="ECO:0000313" key="4">
    <source>
        <dbReference type="EMBL" id="AHF74052.1"/>
    </source>
</evidence>
<dbReference type="InterPro" id="IPR036388">
    <property type="entry name" value="WH-like_DNA-bd_sf"/>
</dbReference>
<dbReference type="InterPro" id="IPR009061">
    <property type="entry name" value="DNA-bd_dom_put_sf"/>
</dbReference>
<proteinExistence type="predicted"/>
<dbReference type="GO" id="GO:0015074">
    <property type="term" value="P:DNA integration"/>
    <property type="evidence" value="ECO:0007669"/>
    <property type="project" value="InterPro"/>
</dbReference>
<keyword evidence="1" id="KW-0175">Coiled coil</keyword>
<accession>W0HNI2</accession>
<evidence type="ECO:0000256" key="1">
    <source>
        <dbReference type="SAM" id="Coils"/>
    </source>
</evidence>
<dbReference type="InterPro" id="IPR015378">
    <property type="entry name" value="Transposase-like_Mu_C"/>
</dbReference>
<dbReference type="GO" id="GO:0003677">
    <property type="term" value="F:DNA binding"/>
    <property type="evidence" value="ECO:0007669"/>
    <property type="project" value="InterPro"/>
</dbReference>
<dbReference type="PATRIC" id="fig|2342.5.peg.2312"/>
<dbReference type="KEGG" id="pes:SOPEG_2189"/>
<dbReference type="Proteomes" id="UP000019025">
    <property type="component" value="Chromosome"/>
</dbReference>
<dbReference type="Pfam" id="PF09299">
    <property type="entry name" value="Mu-transpos_C"/>
    <property type="match status" value="1"/>
</dbReference>
<organism evidence="4 5">
    <name type="scientific">Candidatus Sodalis pierantonii str. SOPE</name>
    <dbReference type="NCBI Taxonomy" id="2342"/>
    <lineage>
        <taxon>Bacteria</taxon>
        <taxon>Pseudomonadati</taxon>
        <taxon>Pseudomonadota</taxon>
        <taxon>Gammaproteobacteria</taxon>
        <taxon>Enterobacterales</taxon>
        <taxon>Bruguierivoracaceae</taxon>
        <taxon>Sodalis</taxon>
    </lineage>
</organism>
<dbReference type="InterPro" id="IPR012337">
    <property type="entry name" value="RNaseH-like_sf"/>
</dbReference>
<dbReference type="SUPFAM" id="SSF53098">
    <property type="entry name" value="Ribonuclease H-like"/>
    <property type="match status" value="1"/>
</dbReference>
<dbReference type="Gene3D" id="2.30.30.130">
    <property type="entry name" value="Transposase, Mu, C-terminal"/>
    <property type="match status" value="1"/>
</dbReference>
<dbReference type="PROSITE" id="PS50994">
    <property type="entry name" value="INTEGRASE"/>
    <property type="match status" value="1"/>
</dbReference>
<gene>
    <name evidence="4" type="ORF">SOPEG_2189</name>
</gene>
<dbReference type="PROSITE" id="PS51702">
    <property type="entry name" value="HTH_MU"/>
    <property type="match status" value="1"/>
</dbReference>
<dbReference type="Gene3D" id="3.30.420.10">
    <property type="entry name" value="Ribonuclease H-like superfamily/Ribonuclease H"/>
    <property type="match status" value="1"/>
</dbReference>
<evidence type="ECO:0000259" key="3">
    <source>
        <dbReference type="PROSITE" id="PS51702"/>
    </source>
</evidence>
<sequence length="680" mass="77151">MFISIKELIGISGLPGTAPGLRKALRRLLLDSPDLVRKRPGTKAFEYHIDCLPEQTREIIKHRHYKSLIAQAPAQPVDESVKRGCAIKSRDELAIMRQCPVLLERKVQALNDHQKQIADARMMLAQEVIRLQQAGMTRIAAVTFIVEESKVGTLPEALQRAATLANAKKGRTRQGVGKSSLQEWVSLYLSAERPQERLAILAPGQPKKQRPEDMTWFYTLFWPHYARPCGPTVLEAYRAFQADWQGKYHDQPAMLTALPTYDKVNRMVKRVAPHRRVKGRVTGSALKAYQVYQQRDWAQMPVNGCWIADGKSLNMKVAHPIHRRPFTPELTLVLDGRTRYLVGWSLSLAENAIAVADAWRYAIQHHGKPLFSYSDNGGGETNKMLDADITGIFPRLGIEHITSIPGNPQARGIIERLNGVLPRRLALRFQTYNGLSADPNGTRVQGQKLLSLSNALRQGKELNPVQQKTLAILPSWRQLIDAIEEEVQRYNHSHEHSALPKVNGKSMTPAAYRKALLTEEGDNIEYLTPGELREMFMPEEKRVAQRGWVELLNNQYFARELIEVDRQTVRVAYDIHNPNEVIIRQMDGAYLCTALWNGNTASPVPVSRVEKALEARAKRRIKLAENKIQDAKDELRTVIDAPRENDYSLLVPKAAEPEKEKVYLFESEYEHDIKQVGNNR</sequence>